<evidence type="ECO:0000256" key="1">
    <source>
        <dbReference type="ARBA" id="ARBA00004651"/>
    </source>
</evidence>
<evidence type="ECO:0000313" key="13">
    <source>
        <dbReference type="EMBL" id="ENN82681.1"/>
    </source>
</evidence>
<keyword evidence="9 12" id="KW-0472">Membrane</keyword>
<feature type="region of interest" description="Disordered" evidence="11">
    <location>
        <begin position="1"/>
        <end position="48"/>
    </location>
</feature>
<feature type="transmembrane region" description="Helical" evidence="12">
    <location>
        <begin position="283"/>
        <end position="303"/>
    </location>
</feature>
<evidence type="ECO:0000256" key="3">
    <source>
        <dbReference type="ARBA" id="ARBA00022448"/>
    </source>
</evidence>
<comment type="subcellular location">
    <subcellularLocation>
        <location evidence="1">Cell membrane</location>
        <topology evidence="1">Multi-pass membrane protein</topology>
    </subcellularLocation>
</comment>
<feature type="transmembrane region" description="Helical" evidence="12">
    <location>
        <begin position="141"/>
        <end position="170"/>
    </location>
</feature>
<gene>
    <name evidence="13" type="ORF">YQE_00950</name>
</gene>
<dbReference type="PANTHER" id="PTHR21522:SF30">
    <property type="entry name" value="GH01206P"/>
    <property type="match status" value="1"/>
</dbReference>
<feature type="transmembrane region" description="Helical" evidence="12">
    <location>
        <begin position="244"/>
        <end position="263"/>
    </location>
</feature>
<feature type="transmembrane region" description="Helical" evidence="12">
    <location>
        <begin position="182"/>
        <end position="202"/>
    </location>
</feature>
<evidence type="ECO:0000256" key="11">
    <source>
        <dbReference type="SAM" id="MobiDB-lite"/>
    </source>
</evidence>
<dbReference type="GO" id="GO:0015252">
    <property type="term" value="F:proton channel activity"/>
    <property type="evidence" value="ECO:0007669"/>
    <property type="project" value="InterPro"/>
</dbReference>
<comment type="similarity">
    <text evidence="2">Belongs to the otopetrin family.</text>
</comment>
<evidence type="ECO:0000256" key="5">
    <source>
        <dbReference type="ARBA" id="ARBA00022692"/>
    </source>
</evidence>
<dbReference type="HOGENOM" id="CLU_011508_0_1_1"/>
<evidence type="ECO:0000256" key="2">
    <source>
        <dbReference type="ARBA" id="ARBA00006513"/>
    </source>
</evidence>
<proteinExistence type="inferred from homology"/>
<feature type="transmembrane region" description="Helical" evidence="12">
    <location>
        <begin position="550"/>
        <end position="569"/>
    </location>
</feature>
<dbReference type="InterPro" id="IPR004878">
    <property type="entry name" value="Otopetrin"/>
</dbReference>
<evidence type="ECO:0000256" key="9">
    <source>
        <dbReference type="ARBA" id="ARBA00023136"/>
    </source>
</evidence>
<evidence type="ECO:0000256" key="6">
    <source>
        <dbReference type="ARBA" id="ARBA00022781"/>
    </source>
</evidence>
<feature type="transmembrane region" description="Helical" evidence="12">
    <location>
        <begin position="486"/>
        <end position="508"/>
    </location>
</feature>
<dbReference type="Pfam" id="PF03189">
    <property type="entry name" value="Otopetrin"/>
    <property type="match status" value="2"/>
</dbReference>
<dbReference type="EMBL" id="KB738282">
    <property type="protein sequence ID" value="ENN82681.1"/>
    <property type="molecule type" value="Genomic_DNA"/>
</dbReference>
<keyword evidence="4" id="KW-1003">Cell membrane</keyword>
<keyword evidence="5 12" id="KW-0812">Transmembrane</keyword>
<feature type="transmembrane region" description="Helical" evidence="12">
    <location>
        <begin position="449"/>
        <end position="466"/>
    </location>
</feature>
<evidence type="ECO:0000256" key="7">
    <source>
        <dbReference type="ARBA" id="ARBA00022989"/>
    </source>
</evidence>
<keyword evidence="10" id="KW-0407">Ion channel</keyword>
<organism evidence="13">
    <name type="scientific">Dendroctonus ponderosae</name>
    <name type="common">Mountain pine beetle</name>
    <dbReference type="NCBI Taxonomy" id="77166"/>
    <lineage>
        <taxon>Eukaryota</taxon>
        <taxon>Metazoa</taxon>
        <taxon>Ecdysozoa</taxon>
        <taxon>Arthropoda</taxon>
        <taxon>Hexapoda</taxon>
        <taxon>Insecta</taxon>
        <taxon>Pterygota</taxon>
        <taxon>Neoptera</taxon>
        <taxon>Endopterygota</taxon>
        <taxon>Coleoptera</taxon>
        <taxon>Polyphaga</taxon>
        <taxon>Cucujiformia</taxon>
        <taxon>Curculionidae</taxon>
        <taxon>Scolytinae</taxon>
        <taxon>Dendroctonus</taxon>
    </lineage>
</organism>
<evidence type="ECO:0000256" key="12">
    <source>
        <dbReference type="SAM" id="Phobius"/>
    </source>
</evidence>
<dbReference type="AlphaFoldDB" id="N6UPK3"/>
<evidence type="ECO:0000256" key="4">
    <source>
        <dbReference type="ARBA" id="ARBA00022475"/>
    </source>
</evidence>
<feature type="non-terminal residue" evidence="13">
    <location>
        <position position="1"/>
    </location>
</feature>
<keyword evidence="8" id="KW-0406">Ion transport</keyword>
<dbReference type="OMA" id="RIFCINT"/>
<feature type="compositionally biased region" description="Basic and acidic residues" evidence="11">
    <location>
        <begin position="1"/>
        <end position="10"/>
    </location>
</feature>
<keyword evidence="7 12" id="KW-1133">Transmembrane helix</keyword>
<name>N6UPK3_DENPD</name>
<dbReference type="GO" id="GO:0005886">
    <property type="term" value="C:plasma membrane"/>
    <property type="evidence" value="ECO:0007669"/>
    <property type="project" value="UniProtKB-SubCell"/>
</dbReference>
<sequence>MDIVHEENRRKVGFTRPSHNHDISEDDEHDERHEISSNASANQDREPCFLHPPQLMITDTDAQLTSNCDCLQPYNGDSSNMSSRRPSLIIAALRRPSQAVALSAAHAVMNQRRYLLGFFNDNSSQNLPKEDKKVDKVSSGFMAYFFGSNGFTIILSALYAKLLVVLGIAFPITEVISDEVHAFYYQGFYLYLYLGSIVFITYEYVTFVKERAVNNIIKNLHDPEKGEFLPKINLIKPAKKYGSFFLRLGAIAFGIGSMVYSGLEFGRYFELKSMPDCYSNSLQAITPVTRMLLTLLQIQFIFLNHKDVELNRHKIIGRFGLMHMIATNLCEWLNVLVEETRHEITPFISNGTGSLTKYCPEGRLMGSLVNNASPFLFPCTIEYSNSGHHFTIDCSNSHKGLFAEYGHFRHNGDRADHHFLGDVLRAHTKNDVSGVRTNYAEIEVNIVELFLYIATTITVIIAMFQLRNLKYERKIGHGGMGLDNMLLAVAQTGMFIYSMFSLIGWYFTMENTTIGLLADLFSFIQTCLQTMFIFDAWWRRCKNISQAKFMPGRELIIFLMVANMAMWSINTLEKNRAEFRPTHLKFFGAWAWTIITHISMPLAIFYRFHSTICLFEVWKTAYKIKSNFKNPLFPVM</sequence>
<dbReference type="PANTHER" id="PTHR21522">
    <property type="entry name" value="PROTON CHANNEL OTOP"/>
    <property type="match status" value="1"/>
</dbReference>
<protein>
    <submittedName>
        <fullName evidence="13">Uncharacterized protein</fullName>
    </submittedName>
</protein>
<keyword evidence="6" id="KW-0375">Hydrogen ion transport</keyword>
<accession>N6UPK3</accession>
<keyword evidence="3" id="KW-0813">Transport</keyword>
<reference evidence="13" key="1">
    <citation type="journal article" date="2013" name="Genome Biol.">
        <title>Draft genome of the mountain pine beetle, Dendroctonus ponderosae Hopkins, a major forest pest.</title>
        <authorList>
            <person name="Keeling C.I."/>
            <person name="Yuen M.M."/>
            <person name="Liao N.Y."/>
            <person name="Docking T.R."/>
            <person name="Chan S.K."/>
            <person name="Taylor G.A."/>
            <person name="Palmquist D.L."/>
            <person name="Jackman S.D."/>
            <person name="Nguyen A."/>
            <person name="Li M."/>
            <person name="Henderson H."/>
            <person name="Janes J.K."/>
            <person name="Zhao Y."/>
            <person name="Pandoh P."/>
            <person name="Moore R."/>
            <person name="Sperling F.A."/>
            <person name="Huber D.P."/>
            <person name="Birol I."/>
            <person name="Jones S.J."/>
            <person name="Bohlmann J."/>
        </authorList>
    </citation>
    <scope>NUCLEOTIDE SEQUENCE</scope>
</reference>
<evidence type="ECO:0000256" key="10">
    <source>
        <dbReference type="ARBA" id="ARBA00023303"/>
    </source>
</evidence>
<dbReference type="OrthoDB" id="6429739at2759"/>
<feature type="transmembrane region" description="Helical" evidence="12">
    <location>
        <begin position="589"/>
        <end position="608"/>
    </location>
</feature>
<evidence type="ECO:0000256" key="8">
    <source>
        <dbReference type="ARBA" id="ARBA00023065"/>
    </source>
</evidence>